<dbReference type="AlphaFoldDB" id="A0A194X0P1"/>
<evidence type="ECO:0000259" key="1">
    <source>
        <dbReference type="Pfam" id="PF03358"/>
    </source>
</evidence>
<dbReference type="PANTHER" id="PTHR30543">
    <property type="entry name" value="CHROMATE REDUCTASE"/>
    <property type="match status" value="1"/>
</dbReference>
<dbReference type="Proteomes" id="UP000070700">
    <property type="component" value="Unassembled WGS sequence"/>
</dbReference>
<gene>
    <name evidence="2" type="ORF">LY89DRAFT_687586</name>
</gene>
<dbReference type="GO" id="GO:0016491">
    <property type="term" value="F:oxidoreductase activity"/>
    <property type="evidence" value="ECO:0007669"/>
    <property type="project" value="InterPro"/>
</dbReference>
<dbReference type="InterPro" id="IPR005025">
    <property type="entry name" value="FMN_Rdtase-like_dom"/>
</dbReference>
<evidence type="ECO:0000313" key="3">
    <source>
        <dbReference type="Proteomes" id="UP000070700"/>
    </source>
</evidence>
<feature type="domain" description="NADPH-dependent FMN reductase-like" evidence="1">
    <location>
        <begin position="8"/>
        <end position="156"/>
    </location>
</feature>
<dbReference type="InterPro" id="IPR029039">
    <property type="entry name" value="Flavoprotein-like_sf"/>
</dbReference>
<dbReference type="STRING" id="149040.A0A194X0P1"/>
<sequence length="215" mass="23281">MTSTTPKKIALIIASTRPQRAGPTVASFIHNIISTSPSFASNEITTVDVKSFNLSLYDHPSAPALFPLDKPSPLPESHPAIKWSQTIASFDAYILITPEYNGGLPAGFKNALDYLYHEFKGKPVFVISMGVHGGNFANEEATRALGTIMRGRAVETKVLLVIADEDKLNATMGRVGEKSLEVWGEQKADVLKGFEELVGMLNDGGVKVEKEHIAV</sequence>
<dbReference type="Gene3D" id="3.40.50.360">
    <property type="match status" value="1"/>
</dbReference>
<evidence type="ECO:0000313" key="2">
    <source>
        <dbReference type="EMBL" id="KUJ13524.1"/>
    </source>
</evidence>
<dbReference type="PANTHER" id="PTHR30543:SF21">
    <property type="entry name" value="NAD(P)H-DEPENDENT FMN REDUCTASE LOT6"/>
    <property type="match status" value="1"/>
</dbReference>
<dbReference type="GeneID" id="28825256"/>
<dbReference type="InterPro" id="IPR050712">
    <property type="entry name" value="NAD(P)H-dep_reductase"/>
</dbReference>
<reference evidence="2 3" key="1">
    <citation type="submission" date="2015-10" db="EMBL/GenBank/DDBJ databases">
        <title>Full genome of DAOMC 229536 Phialocephala scopiformis, a fungal endophyte of spruce producing the potent anti-insectan compound rugulosin.</title>
        <authorList>
            <consortium name="DOE Joint Genome Institute"/>
            <person name="Walker A.K."/>
            <person name="Frasz S.L."/>
            <person name="Seifert K.A."/>
            <person name="Miller J.D."/>
            <person name="Mondo S.J."/>
            <person name="Labutti K."/>
            <person name="Lipzen A."/>
            <person name="Dockter R."/>
            <person name="Kennedy M."/>
            <person name="Grigoriev I.V."/>
            <person name="Spatafora J.W."/>
        </authorList>
    </citation>
    <scope>NUCLEOTIDE SEQUENCE [LARGE SCALE GENOMIC DNA]</scope>
    <source>
        <strain evidence="2 3">CBS 120377</strain>
    </source>
</reference>
<dbReference type="RefSeq" id="XP_018067879.1">
    <property type="nucleotide sequence ID" value="XM_018215530.1"/>
</dbReference>
<dbReference type="InParanoid" id="A0A194X0P1"/>
<protein>
    <submittedName>
        <fullName evidence="2">Flavo protein</fullName>
    </submittedName>
</protein>
<organism evidence="2 3">
    <name type="scientific">Mollisia scopiformis</name>
    <name type="common">Conifer needle endophyte fungus</name>
    <name type="synonym">Phialocephala scopiformis</name>
    <dbReference type="NCBI Taxonomy" id="149040"/>
    <lineage>
        <taxon>Eukaryota</taxon>
        <taxon>Fungi</taxon>
        <taxon>Dikarya</taxon>
        <taxon>Ascomycota</taxon>
        <taxon>Pezizomycotina</taxon>
        <taxon>Leotiomycetes</taxon>
        <taxon>Helotiales</taxon>
        <taxon>Mollisiaceae</taxon>
        <taxon>Mollisia</taxon>
    </lineage>
</organism>
<dbReference type="OrthoDB" id="68575at2759"/>
<keyword evidence="3" id="KW-1185">Reference proteome</keyword>
<dbReference type="GO" id="GO:0010181">
    <property type="term" value="F:FMN binding"/>
    <property type="evidence" value="ECO:0007669"/>
    <property type="project" value="TreeGrafter"/>
</dbReference>
<name>A0A194X0P1_MOLSC</name>
<dbReference type="EMBL" id="KQ947422">
    <property type="protein sequence ID" value="KUJ13524.1"/>
    <property type="molecule type" value="Genomic_DNA"/>
</dbReference>
<dbReference type="SUPFAM" id="SSF52218">
    <property type="entry name" value="Flavoproteins"/>
    <property type="match status" value="1"/>
</dbReference>
<accession>A0A194X0P1</accession>
<dbReference type="KEGG" id="psco:LY89DRAFT_687586"/>
<proteinExistence type="predicted"/>
<dbReference type="Pfam" id="PF03358">
    <property type="entry name" value="FMN_red"/>
    <property type="match status" value="1"/>
</dbReference>
<dbReference type="GO" id="GO:0005829">
    <property type="term" value="C:cytosol"/>
    <property type="evidence" value="ECO:0007669"/>
    <property type="project" value="TreeGrafter"/>
</dbReference>